<evidence type="ECO:0000256" key="1">
    <source>
        <dbReference type="SAM" id="Phobius"/>
    </source>
</evidence>
<dbReference type="OrthoDB" id="4036517at2759"/>
<proteinExistence type="predicted"/>
<dbReference type="AlphaFoldDB" id="A0A1G4ISZ7"/>
<feature type="transmembrane region" description="Helical" evidence="1">
    <location>
        <begin position="40"/>
        <end position="60"/>
    </location>
</feature>
<evidence type="ECO:0000313" key="2">
    <source>
        <dbReference type="EMBL" id="SCU79994.1"/>
    </source>
</evidence>
<dbReference type="EMBL" id="LT598456">
    <property type="protein sequence ID" value="SCU79994.1"/>
    <property type="molecule type" value="Genomic_DNA"/>
</dbReference>
<organism evidence="2 3">
    <name type="scientific">Lachancea dasiensis</name>
    <dbReference type="NCBI Taxonomy" id="1072105"/>
    <lineage>
        <taxon>Eukaryota</taxon>
        <taxon>Fungi</taxon>
        <taxon>Dikarya</taxon>
        <taxon>Ascomycota</taxon>
        <taxon>Saccharomycotina</taxon>
        <taxon>Saccharomycetes</taxon>
        <taxon>Saccharomycetales</taxon>
        <taxon>Saccharomycetaceae</taxon>
        <taxon>Lachancea</taxon>
    </lineage>
</organism>
<keyword evidence="1" id="KW-0812">Transmembrane</keyword>
<keyword evidence="1" id="KW-1133">Transmembrane helix</keyword>
<name>A0A1G4ISZ7_9SACH</name>
<dbReference type="Proteomes" id="UP000190274">
    <property type="component" value="Chromosome B"/>
</dbReference>
<reference evidence="3" key="1">
    <citation type="submission" date="2016-03" db="EMBL/GenBank/DDBJ databases">
        <authorList>
            <person name="Devillers H."/>
        </authorList>
    </citation>
    <scope>NUCLEOTIDE SEQUENCE [LARGE SCALE GENOMIC DNA]</scope>
</reference>
<gene>
    <name evidence="2" type="ORF">LADA_0B04456G</name>
</gene>
<keyword evidence="1" id="KW-0472">Membrane</keyword>
<feature type="transmembrane region" description="Helical" evidence="1">
    <location>
        <begin position="72"/>
        <end position="96"/>
    </location>
</feature>
<evidence type="ECO:0000313" key="3">
    <source>
        <dbReference type="Proteomes" id="UP000190274"/>
    </source>
</evidence>
<protein>
    <submittedName>
        <fullName evidence="2">LADA_0B04456g1_1</fullName>
    </submittedName>
</protein>
<keyword evidence="3" id="KW-1185">Reference proteome</keyword>
<sequence length="227" mass="25689">MEGKGAEEHLISSAQSSDAHKIPRDVFRSKLRWFCTRHRLVLSVLGVELGLALLCAQFAIQSQLETEDRALVLVVIGLLVIIFGLLSFAIAHGAIVSRSHARTNKIAFMREIIRAKPGIDASSWDTIAATINPIFYASSSSLTPYFFYDGEACYNYFRNTYLQPYLRRMERSSKNEGSPTNQMQPIDDLQPFIDRAIRVYEEQANRDFQDLLGEGSSWENEEIHNPA</sequence>
<dbReference type="InterPro" id="IPR001142">
    <property type="entry name" value="DUP/COS"/>
</dbReference>
<accession>A0A1G4ISZ7</accession>
<dbReference type="Pfam" id="PF00674">
    <property type="entry name" value="DUP"/>
    <property type="match status" value="1"/>
</dbReference>